<protein>
    <submittedName>
        <fullName evidence="1">Uncharacterized protein</fullName>
    </submittedName>
</protein>
<accession>A0ABD3CPE0</accession>
<dbReference type="EMBL" id="JAVIJP010000032">
    <property type="protein sequence ID" value="KAL3631216.1"/>
    <property type="molecule type" value="Genomic_DNA"/>
</dbReference>
<name>A0ABD3CPE0_9LAMI</name>
<gene>
    <name evidence="1" type="ORF">CASFOL_024200</name>
</gene>
<reference evidence="2" key="1">
    <citation type="journal article" date="2024" name="IScience">
        <title>Strigolactones Initiate the Formation of Haustorium-like Structures in Castilleja.</title>
        <authorList>
            <person name="Buerger M."/>
            <person name="Peterson D."/>
            <person name="Chory J."/>
        </authorList>
    </citation>
    <scope>NUCLEOTIDE SEQUENCE [LARGE SCALE GENOMIC DNA]</scope>
</reference>
<organism evidence="1 2">
    <name type="scientific">Castilleja foliolosa</name>
    <dbReference type="NCBI Taxonomy" id="1961234"/>
    <lineage>
        <taxon>Eukaryota</taxon>
        <taxon>Viridiplantae</taxon>
        <taxon>Streptophyta</taxon>
        <taxon>Embryophyta</taxon>
        <taxon>Tracheophyta</taxon>
        <taxon>Spermatophyta</taxon>
        <taxon>Magnoliopsida</taxon>
        <taxon>eudicotyledons</taxon>
        <taxon>Gunneridae</taxon>
        <taxon>Pentapetalae</taxon>
        <taxon>asterids</taxon>
        <taxon>lamiids</taxon>
        <taxon>Lamiales</taxon>
        <taxon>Orobanchaceae</taxon>
        <taxon>Pedicularideae</taxon>
        <taxon>Castillejinae</taxon>
        <taxon>Castilleja</taxon>
    </lineage>
</organism>
<comment type="caution">
    <text evidence="1">The sequence shown here is derived from an EMBL/GenBank/DDBJ whole genome shotgun (WGS) entry which is preliminary data.</text>
</comment>
<sequence length="209" mass="22535">MASIRSPWFTMTSLRHFTPIRHNVWPLTKQTNISGSSTKIPTFGSRLLLRCFMTSNTVNYLNRRQHQHVYFDPNGALPLPAAAAVMSLLVAAALPPPGAAAVLPPGAGAAPPVATAVLPPGVGVVPEPPERLHSLLAMQVMVRTIIQEDPTTEARLSFTRFEDLVAQQLEALSISREFANQARSAIIIDVINYVLVEIGGGEAKVVVVE</sequence>
<dbReference type="AlphaFoldDB" id="A0ABD3CPE0"/>
<proteinExistence type="predicted"/>
<evidence type="ECO:0000313" key="1">
    <source>
        <dbReference type="EMBL" id="KAL3631216.1"/>
    </source>
</evidence>
<keyword evidence="2" id="KW-1185">Reference proteome</keyword>
<evidence type="ECO:0000313" key="2">
    <source>
        <dbReference type="Proteomes" id="UP001632038"/>
    </source>
</evidence>
<dbReference type="Proteomes" id="UP001632038">
    <property type="component" value="Unassembled WGS sequence"/>
</dbReference>